<evidence type="ECO:0000313" key="3">
    <source>
        <dbReference type="EMBL" id="KAK9949562.1"/>
    </source>
</evidence>
<dbReference type="Gene3D" id="3.40.50.2000">
    <property type="entry name" value="Glycogen Phosphorylase B"/>
    <property type="match status" value="2"/>
</dbReference>
<dbReference type="EMBL" id="JBEDUW010000001">
    <property type="protein sequence ID" value="KAK9949562.1"/>
    <property type="molecule type" value="Genomic_DNA"/>
</dbReference>
<evidence type="ECO:0000313" key="4">
    <source>
        <dbReference type="Proteomes" id="UP001457282"/>
    </source>
</evidence>
<dbReference type="Proteomes" id="UP001457282">
    <property type="component" value="Unassembled WGS sequence"/>
</dbReference>
<dbReference type="FunFam" id="3.40.50.2000:FF:000430">
    <property type="entry name" value="Glycosyltransferase"/>
    <property type="match status" value="1"/>
</dbReference>
<organism evidence="3 4">
    <name type="scientific">Rubus argutus</name>
    <name type="common">Southern blackberry</name>
    <dbReference type="NCBI Taxonomy" id="59490"/>
    <lineage>
        <taxon>Eukaryota</taxon>
        <taxon>Viridiplantae</taxon>
        <taxon>Streptophyta</taxon>
        <taxon>Embryophyta</taxon>
        <taxon>Tracheophyta</taxon>
        <taxon>Spermatophyta</taxon>
        <taxon>Magnoliopsida</taxon>
        <taxon>eudicotyledons</taxon>
        <taxon>Gunneridae</taxon>
        <taxon>Pentapetalae</taxon>
        <taxon>rosids</taxon>
        <taxon>fabids</taxon>
        <taxon>Rosales</taxon>
        <taxon>Rosaceae</taxon>
        <taxon>Rosoideae</taxon>
        <taxon>Rosoideae incertae sedis</taxon>
        <taxon>Rubus</taxon>
    </lineage>
</organism>
<reference evidence="3 4" key="1">
    <citation type="journal article" date="2023" name="G3 (Bethesda)">
        <title>A chromosome-length genome assembly and annotation of blackberry (Rubus argutus, cv. 'Hillquist').</title>
        <authorList>
            <person name="Bruna T."/>
            <person name="Aryal R."/>
            <person name="Dudchenko O."/>
            <person name="Sargent D.J."/>
            <person name="Mead D."/>
            <person name="Buti M."/>
            <person name="Cavallini A."/>
            <person name="Hytonen T."/>
            <person name="Andres J."/>
            <person name="Pham M."/>
            <person name="Weisz D."/>
            <person name="Mascagni F."/>
            <person name="Usai G."/>
            <person name="Natali L."/>
            <person name="Bassil N."/>
            <person name="Fernandez G.E."/>
            <person name="Lomsadze A."/>
            <person name="Armour M."/>
            <person name="Olukolu B."/>
            <person name="Poorten T."/>
            <person name="Britton C."/>
            <person name="Davik J."/>
            <person name="Ashrafi H."/>
            <person name="Aiden E.L."/>
            <person name="Borodovsky M."/>
            <person name="Worthington M."/>
        </authorList>
    </citation>
    <scope>NUCLEOTIDE SEQUENCE [LARGE SCALE GENOMIC DNA]</scope>
    <source>
        <strain evidence="3">PI 553951</strain>
    </source>
</reference>
<dbReference type="SUPFAM" id="SSF53756">
    <property type="entry name" value="UDP-Glycosyltransferase/glycogen phosphorylase"/>
    <property type="match status" value="1"/>
</dbReference>
<protein>
    <recommendedName>
        <fullName evidence="5">7-deoxyloganetin glucosyltransferase</fullName>
    </recommendedName>
</protein>
<comment type="similarity">
    <text evidence="1">Belongs to the UDP-glycosyltransferase family.</text>
</comment>
<gene>
    <name evidence="3" type="ORF">M0R45_005079</name>
</gene>
<dbReference type="PANTHER" id="PTHR11926:SF1365">
    <property type="entry name" value="GLYCOSYLTRANSFERASE"/>
    <property type="match status" value="1"/>
</dbReference>
<evidence type="ECO:0000256" key="1">
    <source>
        <dbReference type="ARBA" id="ARBA00009995"/>
    </source>
</evidence>
<sequence>MGSTQLEPAKNSMQSTSNSRPYRTGCHLQDEYATQDVPSLCDSTRKTCLGPFKELVIKLNSSSQVPRVTCIVSDGVMGFGREVATELGIVEVQFWTASACGFMGELHFSELVKRGIVPFKDESFMHDGTLDQPINWIPGMKNIRLKDISTYIRVTNLKDIMFDFKGSEAQNCMKSSAIILNTFDELEHEVLEEMSNMFHNIYTIGPLSLLGRHVSESKLIESVSSSLWKEDAKCLEWLDKQKPNSVVYVNYGSLTMMTDNHLKEFAWGLANSRHHFLWIVRPDMLLDIGGSSYNNFDRLINEALQ</sequence>
<evidence type="ECO:0008006" key="5">
    <source>
        <dbReference type="Google" id="ProtNLM"/>
    </source>
</evidence>
<dbReference type="GO" id="GO:0080044">
    <property type="term" value="F:quercetin 7-O-glucosyltransferase activity"/>
    <property type="evidence" value="ECO:0007669"/>
    <property type="project" value="TreeGrafter"/>
</dbReference>
<name>A0AAW1YLP4_RUBAR</name>
<keyword evidence="4" id="KW-1185">Reference proteome</keyword>
<feature type="region of interest" description="Disordered" evidence="2">
    <location>
        <begin position="1"/>
        <end position="22"/>
    </location>
</feature>
<dbReference type="GO" id="GO:0080043">
    <property type="term" value="F:quercetin 3-O-glucosyltransferase activity"/>
    <property type="evidence" value="ECO:0007669"/>
    <property type="project" value="TreeGrafter"/>
</dbReference>
<evidence type="ECO:0000256" key="2">
    <source>
        <dbReference type="SAM" id="MobiDB-lite"/>
    </source>
</evidence>
<feature type="compositionally biased region" description="Polar residues" evidence="2">
    <location>
        <begin position="1"/>
        <end position="21"/>
    </location>
</feature>
<accession>A0AAW1YLP4</accession>
<dbReference type="AlphaFoldDB" id="A0AAW1YLP4"/>
<comment type="caution">
    <text evidence="3">The sequence shown here is derived from an EMBL/GenBank/DDBJ whole genome shotgun (WGS) entry which is preliminary data.</text>
</comment>
<dbReference type="PANTHER" id="PTHR11926">
    <property type="entry name" value="GLUCOSYL/GLUCURONOSYL TRANSFERASES"/>
    <property type="match status" value="1"/>
</dbReference>
<proteinExistence type="inferred from homology"/>